<name>B7K946_GLOC7</name>
<dbReference type="Pfam" id="PF09569">
    <property type="entry name" value="RE_ScaI"/>
    <property type="match status" value="1"/>
</dbReference>
<proteinExistence type="predicted"/>
<keyword evidence="2" id="KW-1185">Reference proteome</keyword>
<dbReference type="KEGG" id="cyc:PCC7424_4451"/>
<dbReference type="Proteomes" id="UP000002384">
    <property type="component" value="Chromosome"/>
</dbReference>
<organism evidence="1 2">
    <name type="scientific">Gloeothece citriformis (strain PCC 7424)</name>
    <name type="common">Cyanothece sp. (strain PCC 7424)</name>
    <dbReference type="NCBI Taxonomy" id="65393"/>
    <lineage>
        <taxon>Bacteria</taxon>
        <taxon>Bacillati</taxon>
        <taxon>Cyanobacteriota</taxon>
        <taxon>Cyanophyceae</taxon>
        <taxon>Oscillatoriophycideae</taxon>
        <taxon>Chroococcales</taxon>
        <taxon>Aphanothecaceae</taxon>
        <taxon>Gloeothece</taxon>
        <taxon>Gloeothece citriformis</taxon>
    </lineage>
</organism>
<sequence>MSPYDNIPQHEWSAKTRELIERHPLQLETIREIALKSWDVLWQTTIGEGQTDPNNEN</sequence>
<reference evidence="2" key="1">
    <citation type="journal article" date="2011" name="MBio">
        <title>Novel metabolic attributes of the genus Cyanothece, comprising a group of unicellular nitrogen-fixing Cyanobacteria.</title>
        <authorList>
            <person name="Bandyopadhyay A."/>
            <person name="Elvitigala T."/>
            <person name="Welsh E."/>
            <person name="Stockel J."/>
            <person name="Liberton M."/>
            <person name="Min H."/>
            <person name="Sherman L.A."/>
            <person name="Pakrasi H.B."/>
        </authorList>
    </citation>
    <scope>NUCLEOTIDE SEQUENCE [LARGE SCALE GENOMIC DNA]</scope>
    <source>
        <strain evidence="2">PCC 7424</strain>
    </source>
</reference>
<evidence type="ECO:0000313" key="1">
    <source>
        <dbReference type="EMBL" id="ACK72815.1"/>
    </source>
</evidence>
<dbReference type="InterPro" id="IPR019069">
    <property type="entry name" value="Restrct_endonuc_II_ScaI"/>
</dbReference>
<dbReference type="REBASE" id="19526">
    <property type="entry name" value="Csp7424ORF4450P"/>
</dbReference>
<accession>B7K946</accession>
<dbReference type="RefSeq" id="WP_015956399.1">
    <property type="nucleotide sequence ID" value="NC_011729.1"/>
</dbReference>
<evidence type="ECO:0000313" key="2">
    <source>
        <dbReference type="Proteomes" id="UP000002384"/>
    </source>
</evidence>
<dbReference type="AlphaFoldDB" id="B7K946"/>
<dbReference type="HOGENOM" id="CLU_2989098_0_0_3"/>
<dbReference type="OrthoDB" id="9149263at2"/>
<protein>
    <submittedName>
        <fullName evidence="1">Uncharacterized protein</fullName>
    </submittedName>
</protein>
<dbReference type="EMBL" id="CP001291">
    <property type="protein sequence ID" value="ACK72815.1"/>
    <property type="molecule type" value="Genomic_DNA"/>
</dbReference>
<gene>
    <name evidence="1" type="ordered locus">PCC7424_4451</name>
</gene>